<name>A0AAJ0F081_9PEZI</name>
<dbReference type="AlphaFoldDB" id="A0AAJ0F081"/>
<accession>A0AAJ0F081</accession>
<comment type="caution">
    <text evidence="3">The sequence shown here is derived from an EMBL/GenBank/DDBJ whole genome shotgun (WGS) entry which is preliminary data.</text>
</comment>
<keyword evidence="2" id="KW-0732">Signal</keyword>
<dbReference type="RefSeq" id="XP_060431953.1">
    <property type="nucleotide sequence ID" value="XM_060571836.1"/>
</dbReference>
<gene>
    <name evidence="3" type="ORF">BDP55DRAFT_62800</name>
</gene>
<dbReference type="EMBL" id="JAHMHR010000012">
    <property type="protein sequence ID" value="KAK1688258.1"/>
    <property type="molecule type" value="Genomic_DNA"/>
</dbReference>
<dbReference type="GeneID" id="85456362"/>
<feature type="chain" id="PRO_5042588771" description="Secreted protein" evidence="2">
    <location>
        <begin position="20"/>
        <end position="118"/>
    </location>
</feature>
<evidence type="ECO:0000313" key="4">
    <source>
        <dbReference type="Proteomes" id="UP001224890"/>
    </source>
</evidence>
<feature type="region of interest" description="Disordered" evidence="1">
    <location>
        <begin position="25"/>
        <end position="72"/>
    </location>
</feature>
<sequence>MNLITWPSILLLWCQRVGLFLPDSTASRAPTHRKGTSTEGTDEEEKTATPTANGAKPANPSTPSNLREDAVGTDHGQGLEVCVPVSAGCISVCKVPGVKMVGVGKNIGTVTSVLRARV</sequence>
<evidence type="ECO:0000313" key="3">
    <source>
        <dbReference type="EMBL" id="KAK1688258.1"/>
    </source>
</evidence>
<keyword evidence="4" id="KW-1185">Reference proteome</keyword>
<evidence type="ECO:0008006" key="5">
    <source>
        <dbReference type="Google" id="ProtNLM"/>
    </source>
</evidence>
<reference evidence="3" key="1">
    <citation type="submission" date="2021-06" db="EMBL/GenBank/DDBJ databases">
        <title>Comparative genomics, transcriptomics and evolutionary studies reveal genomic signatures of adaptation to plant cell wall in hemibiotrophic fungi.</title>
        <authorList>
            <consortium name="DOE Joint Genome Institute"/>
            <person name="Baroncelli R."/>
            <person name="Diaz J.F."/>
            <person name="Benocci T."/>
            <person name="Peng M."/>
            <person name="Battaglia E."/>
            <person name="Haridas S."/>
            <person name="Andreopoulos W."/>
            <person name="Labutti K."/>
            <person name="Pangilinan J."/>
            <person name="Floch G.L."/>
            <person name="Makela M.R."/>
            <person name="Henrissat B."/>
            <person name="Grigoriev I.V."/>
            <person name="Crouch J.A."/>
            <person name="De Vries R.P."/>
            <person name="Sukno S.A."/>
            <person name="Thon M.R."/>
        </authorList>
    </citation>
    <scope>NUCLEOTIDE SEQUENCE</scope>
    <source>
        <strain evidence="3">CBS 193.32</strain>
    </source>
</reference>
<proteinExistence type="predicted"/>
<evidence type="ECO:0000256" key="2">
    <source>
        <dbReference type="SAM" id="SignalP"/>
    </source>
</evidence>
<protein>
    <recommendedName>
        <fullName evidence="5">Secreted protein</fullName>
    </recommendedName>
</protein>
<dbReference type="Proteomes" id="UP001224890">
    <property type="component" value="Unassembled WGS sequence"/>
</dbReference>
<organism evidence="3 4">
    <name type="scientific">Colletotrichum godetiae</name>
    <dbReference type="NCBI Taxonomy" id="1209918"/>
    <lineage>
        <taxon>Eukaryota</taxon>
        <taxon>Fungi</taxon>
        <taxon>Dikarya</taxon>
        <taxon>Ascomycota</taxon>
        <taxon>Pezizomycotina</taxon>
        <taxon>Sordariomycetes</taxon>
        <taxon>Hypocreomycetidae</taxon>
        <taxon>Glomerellales</taxon>
        <taxon>Glomerellaceae</taxon>
        <taxon>Colletotrichum</taxon>
        <taxon>Colletotrichum acutatum species complex</taxon>
    </lineage>
</organism>
<feature type="signal peptide" evidence="2">
    <location>
        <begin position="1"/>
        <end position="19"/>
    </location>
</feature>
<evidence type="ECO:0000256" key="1">
    <source>
        <dbReference type="SAM" id="MobiDB-lite"/>
    </source>
</evidence>